<dbReference type="EMBL" id="SIXH01000036">
    <property type="protein sequence ID" value="TBO60509.1"/>
    <property type="molecule type" value="Genomic_DNA"/>
</dbReference>
<dbReference type="PANTHER" id="PTHR13812:SF19">
    <property type="entry name" value="KETIMINE REDUCTASE MU-CRYSTALLIN"/>
    <property type="match status" value="1"/>
</dbReference>
<sequence>MTTMLDEEDVFALGPAGAVAAVRQALAGGLDPDGDVPRAVIPLAHGQGLLMPSESGGWFGVKIATVAPGNAARGLRRINATYLLHDSATLTPVALLDGVALTTLRTPAVSVAACLDRLYGLADAGGGLRLVVFGAGPQGEGHVATVRAHVPVADVTAVTRRGGPVPGWADRHTSADGAETAALVRRADVVVTATSAREPVVDGRLVRDGAVVLAVGSHEPTAREIDSALMGRATVLVESRETALREAGDVVMAMREGSLAPGSLVTMADLIGSRAVAPADRPLVVKTCGMAWQDLVVAVAAYRRKEGTPGERT</sequence>
<protein>
    <submittedName>
        <fullName evidence="1">Ornithine cyclodeaminase family protein</fullName>
    </submittedName>
</protein>
<dbReference type="AlphaFoldDB" id="A0A4Q9I0T4"/>
<dbReference type="InterPro" id="IPR023401">
    <property type="entry name" value="ODC_N"/>
</dbReference>
<dbReference type="InterPro" id="IPR003462">
    <property type="entry name" value="ODC_Mu_crystall"/>
</dbReference>
<dbReference type="GO" id="GO:0005737">
    <property type="term" value="C:cytoplasm"/>
    <property type="evidence" value="ECO:0007669"/>
    <property type="project" value="TreeGrafter"/>
</dbReference>
<dbReference type="PANTHER" id="PTHR13812">
    <property type="entry name" value="KETIMINE REDUCTASE MU-CRYSTALLIN"/>
    <property type="match status" value="1"/>
</dbReference>
<evidence type="ECO:0000313" key="1">
    <source>
        <dbReference type="EMBL" id="TBO60509.1"/>
    </source>
</evidence>
<dbReference type="Gene3D" id="3.40.50.720">
    <property type="entry name" value="NAD(P)-binding Rossmann-like Domain"/>
    <property type="match status" value="1"/>
</dbReference>
<dbReference type="Pfam" id="PF02423">
    <property type="entry name" value="OCD_Mu_crystall"/>
    <property type="match status" value="1"/>
</dbReference>
<keyword evidence="2" id="KW-1185">Reference proteome</keyword>
<comment type="caution">
    <text evidence="1">The sequence shown here is derived from an EMBL/GenBank/DDBJ whole genome shotgun (WGS) entry which is preliminary data.</text>
</comment>
<gene>
    <name evidence="1" type="ORF">EYS09_06325</name>
</gene>
<dbReference type="InterPro" id="IPR036291">
    <property type="entry name" value="NAD(P)-bd_dom_sf"/>
</dbReference>
<dbReference type="Proteomes" id="UP000292452">
    <property type="component" value="Unassembled WGS sequence"/>
</dbReference>
<organism evidence="1 2">
    <name type="scientific">Streptomyces kasugaensis</name>
    <dbReference type="NCBI Taxonomy" id="1946"/>
    <lineage>
        <taxon>Bacteria</taxon>
        <taxon>Bacillati</taxon>
        <taxon>Actinomycetota</taxon>
        <taxon>Actinomycetes</taxon>
        <taxon>Kitasatosporales</taxon>
        <taxon>Streptomycetaceae</taxon>
        <taxon>Streptomyces</taxon>
    </lineage>
</organism>
<dbReference type="RefSeq" id="WP_131122471.1">
    <property type="nucleotide sequence ID" value="NZ_SIXH01000036.1"/>
</dbReference>
<name>A0A4Q9I0T4_STRKA</name>
<proteinExistence type="predicted"/>
<accession>A0A4Q9I0T4</accession>
<reference evidence="1 2" key="1">
    <citation type="submission" date="2019-02" db="EMBL/GenBank/DDBJ databases">
        <title>Draft Genome Sequence of Streptomyces sp. AM-2504, identified by 16S rRNA comparative analysis as a Streptomyces Kasugaensis strain.</title>
        <authorList>
            <person name="Napolioni V."/>
            <person name="Giuliodori A.M."/>
            <person name="Spurio R."/>
            <person name="Fabbretti A."/>
        </authorList>
    </citation>
    <scope>NUCLEOTIDE SEQUENCE [LARGE SCALE GENOMIC DNA]</scope>
    <source>
        <strain evidence="1 2">AM-2504</strain>
    </source>
</reference>
<dbReference type="PIRSF" id="PIRSF001439">
    <property type="entry name" value="CryM"/>
    <property type="match status" value="1"/>
</dbReference>
<dbReference type="Gene3D" id="3.30.1780.10">
    <property type="entry name" value="ornithine cyclodeaminase, domain 1"/>
    <property type="match status" value="1"/>
</dbReference>
<dbReference type="SUPFAM" id="SSF51735">
    <property type="entry name" value="NAD(P)-binding Rossmann-fold domains"/>
    <property type="match status" value="1"/>
</dbReference>
<evidence type="ECO:0000313" key="2">
    <source>
        <dbReference type="Proteomes" id="UP000292452"/>
    </source>
</evidence>